<dbReference type="GO" id="GO:0015990">
    <property type="term" value="P:electron transport coupled proton transport"/>
    <property type="evidence" value="ECO:0007669"/>
    <property type="project" value="TreeGrafter"/>
</dbReference>
<evidence type="ECO:0000259" key="8">
    <source>
        <dbReference type="Pfam" id="PF00662"/>
    </source>
</evidence>
<feature type="domain" description="NADH-Ubiquinone oxidoreductase (complex I) chain 5 N-terminal" evidence="8">
    <location>
        <begin position="64"/>
        <end position="102"/>
    </location>
</feature>
<protein>
    <submittedName>
        <fullName evidence="9">NADH dehydrogenase i chain l</fullName>
    </submittedName>
</protein>
<dbReference type="InterPro" id="IPR003945">
    <property type="entry name" value="NU5C-like"/>
</dbReference>
<evidence type="ECO:0000313" key="9">
    <source>
        <dbReference type="EMBL" id="ACN99648.1"/>
    </source>
</evidence>
<evidence type="ECO:0000256" key="1">
    <source>
        <dbReference type="ARBA" id="ARBA00004127"/>
    </source>
</evidence>
<evidence type="ECO:0000259" key="7">
    <source>
        <dbReference type="Pfam" id="PF00361"/>
    </source>
</evidence>
<dbReference type="RefSeq" id="WP_012674957.1">
    <property type="nucleotide sequence ID" value="NC_012438.1"/>
</dbReference>
<dbReference type="STRING" id="204536.SULAZ_0649"/>
<dbReference type="PANTHER" id="PTHR42829">
    <property type="entry name" value="NADH-UBIQUINONE OXIDOREDUCTASE CHAIN 5"/>
    <property type="match status" value="1"/>
</dbReference>
<proteinExistence type="predicted"/>
<evidence type="ECO:0000256" key="4">
    <source>
        <dbReference type="ARBA" id="ARBA00023136"/>
    </source>
</evidence>
<reference evidence="9 10" key="1">
    <citation type="journal article" date="2009" name="J. Bacteriol.">
        <title>Complete and draft genome sequences of six members of the Aquificales.</title>
        <authorList>
            <person name="Reysenbach A.L."/>
            <person name="Hamamura N."/>
            <person name="Podar M."/>
            <person name="Griffiths E."/>
            <person name="Ferreira S."/>
            <person name="Hochstein R."/>
            <person name="Heidelberg J."/>
            <person name="Johnson J."/>
            <person name="Mead D."/>
            <person name="Pohorille A."/>
            <person name="Sarmiento M."/>
            <person name="Schweighofer K."/>
            <person name="Seshadri R."/>
            <person name="Voytek M.A."/>
        </authorList>
    </citation>
    <scope>NUCLEOTIDE SEQUENCE [LARGE SCALE GENOMIC DNA]</scope>
    <source>
        <strain evidence="10">Az-Fu1 / DSM 15241 / OCM 825</strain>
    </source>
</reference>
<evidence type="ECO:0000313" key="10">
    <source>
        <dbReference type="Proteomes" id="UP000001369"/>
    </source>
</evidence>
<keyword evidence="10" id="KW-1185">Reference proteome</keyword>
<gene>
    <name evidence="9" type="ordered locus">SULAZ_0649</name>
</gene>
<dbReference type="GO" id="GO:0042773">
    <property type="term" value="P:ATP synthesis coupled electron transport"/>
    <property type="evidence" value="ECO:0007669"/>
    <property type="project" value="InterPro"/>
</dbReference>
<keyword evidence="3 6" id="KW-1133">Transmembrane helix</keyword>
<dbReference type="GO" id="GO:0003954">
    <property type="term" value="F:NADH dehydrogenase activity"/>
    <property type="evidence" value="ECO:0007669"/>
    <property type="project" value="TreeGrafter"/>
</dbReference>
<evidence type="ECO:0000256" key="6">
    <source>
        <dbReference type="SAM" id="Phobius"/>
    </source>
</evidence>
<feature type="transmembrane region" description="Helical" evidence="6">
    <location>
        <begin position="150"/>
        <end position="174"/>
    </location>
</feature>
<evidence type="ECO:0000256" key="2">
    <source>
        <dbReference type="ARBA" id="ARBA00022692"/>
    </source>
</evidence>
<dbReference type="HOGENOM" id="CLU_007100_11_0_0"/>
<dbReference type="Proteomes" id="UP000001369">
    <property type="component" value="Chromosome"/>
</dbReference>
<feature type="transmembrane region" description="Helical" evidence="6">
    <location>
        <begin position="390"/>
        <end position="409"/>
    </location>
</feature>
<keyword evidence="2 5" id="KW-0812">Transmembrane</keyword>
<keyword evidence="4 6" id="KW-0472">Membrane</keyword>
<evidence type="ECO:0000256" key="5">
    <source>
        <dbReference type="RuleBase" id="RU000320"/>
    </source>
</evidence>
<feature type="transmembrane region" description="Helical" evidence="6">
    <location>
        <begin position="6"/>
        <end position="24"/>
    </location>
</feature>
<feature type="transmembrane region" description="Helical" evidence="6">
    <location>
        <begin position="233"/>
        <end position="252"/>
    </location>
</feature>
<dbReference type="GO" id="GO:0016020">
    <property type="term" value="C:membrane"/>
    <property type="evidence" value="ECO:0007669"/>
    <property type="project" value="UniProtKB-SubCell"/>
</dbReference>
<dbReference type="GO" id="GO:0008137">
    <property type="term" value="F:NADH dehydrogenase (ubiquinone) activity"/>
    <property type="evidence" value="ECO:0007669"/>
    <property type="project" value="InterPro"/>
</dbReference>
<dbReference type="KEGG" id="saf:SULAZ_0649"/>
<feature type="transmembrane region" description="Helical" evidence="6">
    <location>
        <begin position="101"/>
        <end position="130"/>
    </location>
</feature>
<accession>C1DU47</accession>
<feature type="transmembrane region" description="Helical" evidence="6">
    <location>
        <begin position="259"/>
        <end position="280"/>
    </location>
</feature>
<feature type="transmembrane region" description="Helical" evidence="6">
    <location>
        <begin position="31"/>
        <end position="48"/>
    </location>
</feature>
<feature type="transmembrane region" description="Helical" evidence="6">
    <location>
        <begin position="300"/>
        <end position="322"/>
    </location>
</feature>
<dbReference type="Pfam" id="PF00662">
    <property type="entry name" value="Proton_antipo_N"/>
    <property type="match status" value="1"/>
</dbReference>
<comment type="subcellular location">
    <subcellularLocation>
        <location evidence="1">Endomembrane system</location>
        <topology evidence="1">Multi-pass membrane protein</topology>
    </subcellularLocation>
    <subcellularLocation>
        <location evidence="5">Membrane</location>
        <topology evidence="5">Multi-pass membrane protein</topology>
    </subcellularLocation>
</comment>
<evidence type="ECO:0000256" key="3">
    <source>
        <dbReference type="ARBA" id="ARBA00022989"/>
    </source>
</evidence>
<dbReference type="InterPro" id="IPR001516">
    <property type="entry name" value="Proton_antipo_N"/>
</dbReference>
<feature type="transmembrane region" description="Helical" evidence="6">
    <location>
        <begin position="68"/>
        <end position="89"/>
    </location>
</feature>
<organism evidence="9 10">
    <name type="scientific">Sulfurihydrogenibium azorense (strain DSM 15241 / OCM 825 / Az-Fu1)</name>
    <dbReference type="NCBI Taxonomy" id="204536"/>
    <lineage>
        <taxon>Bacteria</taxon>
        <taxon>Pseudomonadati</taxon>
        <taxon>Aquificota</taxon>
        <taxon>Aquificia</taxon>
        <taxon>Aquificales</taxon>
        <taxon>Hydrogenothermaceae</taxon>
        <taxon>Sulfurihydrogenibium</taxon>
    </lineage>
</organism>
<dbReference type="OrthoDB" id="9807568at2"/>
<dbReference type="EMBL" id="CP001229">
    <property type="protein sequence ID" value="ACN99648.1"/>
    <property type="molecule type" value="Genomic_DNA"/>
</dbReference>
<dbReference type="PRINTS" id="PR01434">
    <property type="entry name" value="NADHDHGNASE5"/>
</dbReference>
<feature type="transmembrane region" description="Helical" evidence="6">
    <location>
        <begin position="421"/>
        <end position="445"/>
    </location>
</feature>
<feature type="transmembrane region" description="Helical" evidence="6">
    <location>
        <begin position="195"/>
        <end position="221"/>
    </location>
</feature>
<dbReference type="PANTHER" id="PTHR42829:SF1">
    <property type="entry name" value="INORGANIC CARBON TRANSPORTER SUBUNIT DABB-RELATED"/>
    <property type="match status" value="1"/>
</dbReference>
<dbReference type="GO" id="GO:0012505">
    <property type="term" value="C:endomembrane system"/>
    <property type="evidence" value="ECO:0007669"/>
    <property type="project" value="UniProtKB-SubCell"/>
</dbReference>
<name>C1DU47_SULAA</name>
<feature type="transmembrane region" description="Helical" evidence="6">
    <location>
        <begin position="365"/>
        <end position="384"/>
    </location>
</feature>
<dbReference type="AlphaFoldDB" id="C1DU47"/>
<feature type="domain" description="NADH:quinone oxidoreductase/Mrp antiporter transmembrane" evidence="7">
    <location>
        <begin position="118"/>
        <end position="345"/>
    </location>
</feature>
<dbReference type="InterPro" id="IPR001750">
    <property type="entry name" value="ND/Mrp_TM"/>
</dbReference>
<dbReference type="eggNOG" id="COG1009">
    <property type="taxonomic scope" value="Bacteria"/>
</dbReference>
<feature type="transmembrane region" description="Helical" evidence="6">
    <location>
        <begin position="465"/>
        <end position="488"/>
    </location>
</feature>
<sequence length="527" mass="60558">MNGIVFLIPFIPLIIALLILFIDSKKVIHRVSIFFSLGVAILSIYGTYQQFKYNQVIVSENKILSFDRLASILTLYVSILGVIIRRYSYKYMWDEPGYKRFFILLNFIFSSIYFLLMANHIFIVVLAWILLSLSLFYLLSFRADSKTAVYFGSVAFWFHRLGDLFFIISMVLVVRNMNSFYLSDLKDMWLNSTGYDLEIAAIFLIFAALCKSSIIPFHFWLPYTSEGPTPVSALMHAGIVNIGGIILNKFAYIFLHTQYALNVAFIFGLITAIVASIVMLTMPDIKRALGYSTVGQMGYMIMEVGVGAFSLAIYHLIVHGIFKATLFLESGNVIHQARREPNITKSFSYKVFLEEERKFNKNFQLFIGIVILVLLLYTVVEFLVKKDLSNYYAALVFLAFGWFTSFQLFNSFFKVSREQSLGLIVSLIVSFLLIVIVYSFVGLAFESYLYGDNYKRLFEAANLSFGLISIAVLFLILSGVVVWLLSYYSINSESSNGKLSFIKTLSIYKFFYEEMFFRKLFLKKFKI</sequence>
<dbReference type="Pfam" id="PF00361">
    <property type="entry name" value="Proton_antipo_M"/>
    <property type="match status" value="1"/>
</dbReference>